<proteinExistence type="predicted"/>
<sequence>MLKTERYTKIPMLLFVGICIAFIPALFVIEGLRGEYYVFCHALFGFSAPLCFGHFFKLDEIDWVPGRRLYKQVRNSLRFWRQTGSIRRGKVDIRATSRKLKPWTPIVGIGITVFFSMFNEIIVDPLTNKIPFLSSPEHFIADMLGLACFLMMFFLVMLTKNLFGQYRERLDIKSAC</sequence>
<organism evidence="1 2">
    <name type="scientific">Pseudomonas synxantha</name>
    <dbReference type="NCBI Taxonomy" id="47883"/>
    <lineage>
        <taxon>Bacteria</taxon>
        <taxon>Pseudomonadati</taxon>
        <taxon>Pseudomonadota</taxon>
        <taxon>Gammaproteobacteria</taxon>
        <taxon>Pseudomonadales</taxon>
        <taxon>Pseudomonadaceae</taxon>
        <taxon>Pseudomonas</taxon>
    </lineage>
</organism>
<evidence type="ECO:0000313" key="2">
    <source>
        <dbReference type="Proteomes" id="UP001259420"/>
    </source>
</evidence>
<accession>A0ACC6JS62</accession>
<name>A0ACC6JS62_9PSED</name>
<dbReference type="EMBL" id="JAVDSD010000009">
    <property type="protein sequence ID" value="MDR6609055.1"/>
    <property type="molecule type" value="Genomic_DNA"/>
</dbReference>
<comment type="caution">
    <text evidence="1">The sequence shown here is derived from an EMBL/GenBank/DDBJ whole genome shotgun (WGS) entry which is preliminary data.</text>
</comment>
<evidence type="ECO:0000313" key="1">
    <source>
        <dbReference type="EMBL" id="MDR6609055.1"/>
    </source>
</evidence>
<gene>
    <name evidence="1" type="ORF">J2X87_004152</name>
</gene>
<protein>
    <submittedName>
        <fullName evidence="1">Uncharacterized protein</fullName>
    </submittedName>
</protein>
<dbReference type="Proteomes" id="UP001259420">
    <property type="component" value="Unassembled WGS sequence"/>
</dbReference>
<reference evidence="1" key="1">
    <citation type="submission" date="2023-07" db="EMBL/GenBank/DDBJ databases">
        <title>Sorghum-associated microbial communities from plants grown in Nebraska, USA.</title>
        <authorList>
            <person name="Schachtman D."/>
        </authorList>
    </citation>
    <scope>NUCLEOTIDE SEQUENCE</scope>
    <source>
        <strain evidence="1">BE46</strain>
    </source>
</reference>
<keyword evidence="2" id="KW-1185">Reference proteome</keyword>